<dbReference type="Gene3D" id="1.20.1250.20">
    <property type="entry name" value="MFS general substrate transporter like domains"/>
    <property type="match status" value="1"/>
</dbReference>
<evidence type="ECO:0000256" key="5">
    <source>
        <dbReference type="ARBA" id="ARBA00023136"/>
    </source>
</evidence>
<dbReference type="VEuPathDB" id="FungiDB:HMPREF1541_01460"/>
<keyword evidence="5 6" id="KW-0472">Membrane</keyword>
<dbReference type="AlphaFoldDB" id="W2SGY5"/>
<dbReference type="Proteomes" id="UP000030752">
    <property type="component" value="Unassembled WGS sequence"/>
</dbReference>
<dbReference type="GeneID" id="19968799"/>
<dbReference type="EMBL" id="KB822711">
    <property type="protein sequence ID" value="ETN47268.1"/>
    <property type="molecule type" value="Genomic_DNA"/>
</dbReference>
<dbReference type="InParanoid" id="W2SGY5"/>
<dbReference type="GO" id="GO:0016020">
    <property type="term" value="C:membrane"/>
    <property type="evidence" value="ECO:0007669"/>
    <property type="project" value="UniProtKB-SubCell"/>
</dbReference>
<dbReference type="HOGENOM" id="CLU_001265_0_5_1"/>
<feature type="transmembrane region" description="Helical" evidence="6">
    <location>
        <begin position="60"/>
        <end position="82"/>
    </location>
</feature>
<evidence type="ECO:0000256" key="2">
    <source>
        <dbReference type="ARBA" id="ARBA00022448"/>
    </source>
</evidence>
<gene>
    <name evidence="7" type="ORF">HMPREF1541_01460</name>
</gene>
<dbReference type="PANTHER" id="PTHR43791:SF36">
    <property type="entry name" value="TRANSPORTER, PUTATIVE (AFU_ORTHOLOGUE AFUA_6G08340)-RELATED"/>
    <property type="match status" value="1"/>
</dbReference>
<reference evidence="7 8" key="1">
    <citation type="submission" date="2013-03" db="EMBL/GenBank/DDBJ databases">
        <title>The Genome Sequence of Phialophora europaea CBS 101466.</title>
        <authorList>
            <consortium name="The Broad Institute Genomics Platform"/>
            <person name="Cuomo C."/>
            <person name="de Hoog S."/>
            <person name="Gorbushina A."/>
            <person name="Walker B."/>
            <person name="Young S.K."/>
            <person name="Zeng Q."/>
            <person name="Gargeya S."/>
            <person name="Fitzgerald M."/>
            <person name="Haas B."/>
            <person name="Abouelleil A."/>
            <person name="Allen A.W."/>
            <person name="Alvarado L."/>
            <person name="Arachchi H.M."/>
            <person name="Berlin A.M."/>
            <person name="Chapman S.B."/>
            <person name="Gainer-Dewar J."/>
            <person name="Goldberg J."/>
            <person name="Griggs A."/>
            <person name="Gujja S."/>
            <person name="Hansen M."/>
            <person name="Howarth C."/>
            <person name="Imamovic A."/>
            <person name="Ireland A."/>
            <person name="Larimer J."/>
            <person name="McCowan C."/>
            <person name="Murphy C."/>
            <person name="Pearson M."/>
            <person name="Poon T.W."/>
            <person name="Priest M."/>
            <person name="Roberts A."/>
            <person name="Saif S."/>
            <person name="Shea T."/>
            <person name="Sisk P."/>
            <person name="Sykes S."/>
            <person name="Wortman J."/>
            <person name="Nusbaum C."/>
            <person name="Birren B."/>
        </authorList>
    </citation>
    <scope>NUCLEOTIDE SEQUENCE [LARGE SCALE GENOMIC DNA]</scope>
    <source>
        <strain evidence="7 8">CBS 101466</strain>
    </source>
</reference>
<evidence type="ECO:0000256" key="4">
    <source>
        <dbReference type="ARBA" id="ARBA00022989"/>
    </source>
</evidence>
<protein>
    <recommendedName>
        <fullName evidence="9">Major facilitator superfamily (MFS) profile domain-containing protein</fullName>
    </recommendedName>
</protein>
<dbReference type="InterPro" id="IPR036259">
    <property type="entry name" value="MFS_trans_sf"/>
</dbReference>
<sequence>MQTKDVGSSDKALASAGVDVQAAHKDKALALLAKVDIEFDPSSETAKRVLRKIDSRILPLVYSIYIFMLIDKNSMSYAAIMGIRTDCNLTDSQYSWLGSLVYFGYLAGDIPSMWFMQNYPLAKVFASVIILWGVVHALHAAAVDFASLGVLRFFLGFFEVYTAPAIIIIFGAWYTKKEQVSRLTIWYTCYGSSNILSGLLGWAINQAAGFRWQALFIFYGVVTVVIGALSWVFLAASPTDAWWLTDEEKTIALERVRHNKTGTEVWRFNRAQLKEAFLDVRFWIIFLLDVSLGLPLGGVALFGPTIIRNLGFSSSESMLLNMAPGGVSIIIVLLAFPLARLTNRTVAGVSIFIISIIGCVMMLTIPADYNAARYGGYVLTIQFPNCVPFIVTMMTAGVGGTTKKFAFSSAYQLGYTVGNLIGPQTYRASDAPNYYVGLTSKYEKQLAKSYLFASTDRKVHDAGVSSTLCPSVRQSGFDT</sequence>
<evidence type="ECO:0008006" key="9">
    <source>
        <dbReference type="Google" id="ProtNLM"/>
    </source>
</evidence>
<feature type="transmembrane region" description="Helical" evidence="6">
    <location>
        <begin position="216"/>
        <end position="236"/>
    </location>
</feature>
<name>W2SGY5_CYPE1</name>
<evidence type="ECO:0000256" key="3">
    <source>
        <dbReference type="ARBA" id="ARBA00022692"/>
    </source>
</evidence>
<dbReference type="RefSeq" id="XP_008711980.1">
    <property type="nucleotide sequence ID" value="XM_008713758.1"/>
</dbReference>
<keyword evidence="3 6" id="KW-0812">Transmembrane</keyword>
<feature type="transmembrane region" description="Helical" evidence="6">
    <location>
        <begin position="94"/>
        <end position="115"/>
    </location>
</feature>
<evidence type="ECO:0000313" key="8">
    <source>
        <dbReference type="Proteomes" id="UP000030752"/>
    </source>
</evidence>
<keyword evidence="4 6" id="KW-1133">Transmembrane helix</keyword>
<keyword evidence="8" id="KW-1185">Reference proteome</keyword>
<dbReference type="OrthoDB" id="4454541at2759"/>
<feature type="transmembrane region" description="Helical" evidence="6">
    <location>
        <begin position="319"/>
        <end position="339"/>
    </location>
</feature>
<proteinExistence type="predicted"/>
<accession>W2SGY5</accession>
<evidence type="ECO:0000256" key="1">
    <source>
        <dbReference type="ARBA" id="ARBA00004141"/>
    </source>
</evidence>
<feature type="transmembrane region" description="Helical" evidence="6">
    <location>
        <begin position="185"/>
        <end position="204"/>
    </location>
</feature>
<comment type="subcellular location">
    <subcellularLocation>
        <location evidence="1">Membrane</location>
        <topology evidence="1">Multi-pass membrane protein</topology>
    </subcellularLocation>
</comment>
<dbReference type="PANTHER" id="PTHR43791">
    <property type="entry name" value="PERMEASE-RELATED"/>
    <property type="match status" value="1"/>
</dbReference>
<feature type="transmembrane region" description="Helical" evidence="6">
    <location>
        <begin position="345"/>
        <end position="365"/>
    </location>
</feature>
<feature type="transmembrane region" description="Helical" evidence="6">
    <location>
        <begin position="282"/>
        <end position="307"/>
    </location>
</feature>
<feature type="transmembrane region" description="Helical" evidence="6">
    <location>
        <begin position="153"/>
        <end position="173"/>
    </location>
</feature>
<dbReference type="InterPro" id="IPR011701">
    <property type="entry name" value="MFS"/>
</dbReference>
<keyword evidence="2" id="KW-0813">Transport</keyword>
<feature type="transmembrane region" description="Helical" evidence="6">
    <location>
        <begin position="121"/>
        <end position="141"/>
    </location>
</feature>
<dbReference type="GO" id="GO:0022857">
    <property type="term" value="F:transmembrane transporter activity"/>
    <property type="evidence" value="ECO:0007669"/>
    <property type="project" value="InterPro"/>
</dbReference>
<dbReference type="Pfam" id="PF07690">
    <property type="entry name" value="MFS_1"/>
    <property type="match status" value="1"/>
</dbReference>
<evidence type="ECO:0000256" key="6">
    <source>
        <dbReference type="SAM" id="Phobius"/>
    </source>
</evidence>
<dbReference type="eggNOG" id="KOG2533">
    <property type="taxonomic scope" value="Eukaryota"/>
</dbReference>
<dbReference type="SUPFAM" id="SSF103473">
    <property type="entry name" value="MFS general substrate transporter"/>
    <property type="match status" value="1"/>
</dbReference>
<evidence type="ECO:0000313" key="7">
    <source>
        <dbReference type="EMBL" id="ETN47268.1"/>
    </source>
</evidence>
<organism evidence="7 8">
    <name type="scientific">Cyphellophora europaea (strain CBS 101466)</name>
    <name type="common">Phialophora europaea</name>
    <dbReference type="NCBI Taxonomy" id="1220924"/>
    <lineage>
        <taxon>Eukaryota</taxon>
        <taxon>Fungi</taxon>
        <taxon>Dikarya</taxon>
        <taxon>Ascomycota</taxon>
        <taxon>Pezizomycotina</taxon>
        <taxon>Eurotiomycetes</taxon>
        <taxon>Chaetothyriomycetidae</taxon>
        <taxon>Chaetothyriales</taxon>
        <taxon>Cyphellophoraceae</taxon>
        <taxon>Cyphellophora</taxon>
    </lineage>
</organism>